<evidence type="ECO:0000313" key="2">
    <source>
        <dbReference type="Proteomes" id="UP000663937"/>
    </source>
</evidence>
<name>A0A8A4ZEQ8_9MICO</name>
<sequence length="371" mass="39273">MTSGGGGPGASTGGHVMTADDLVGAVRGRRLCYELALRGSNGDDVRSAMGAEASRVHAARGDGGRTVLYLVAATTDELAPEPRPARALSEVLADAAPGATVGPRELLAALADTVTSAMGWQPPDAEDVVLTHPAVRAGLGRIADAVLADPHAAWWSEPVAREAQVRIRFEPATVARAPRGTAAERLHRWRDGVLEEERAAVGGTWWVTPALAGLDLTTRALGDAGSASLWLTEDEQGWESAELVPCAVDVDARVLEIDGPQAWASLVATYPLTVTSSRGPDWFGTVPARAGDWTIPDWSAVSADYDGVHVSVLAWLTTSGQAVPVGRGATTTLAGWDPDATWWLGDRLRPAETHREWVRRDRAWLPTDSAR</sequence>
<organism evidence="1 2">
    <name type="scientific">Pengzhenrongella sicca</name>
    <dbReference type="NCBI Taxonomy" id="2819238"/>
    <lineage>
        <taxon>Bacteria</taxon>
        <taxon>Bacillati</taxon>
        <taxon>Actinomycetota</taxon>
        <taxon>Actinomycetes</taxon>
        <taxon>Micrococcales</taxon>
        <taxon>Pengzhenrongella</taxon>
    </lineage>
</organism>
<dbReference type="AlphaFoldDB" id="A0A8A4ZEQ8"/>
<dbReference type="Proteomes" id="UP000663937">
    <property type="component" value="Chromosome"/>
</dbReference>
<dbReference type="EMBL" id="CP071868">
    <property type="protein sequence ID" value="QTE30460.1"/>
    <property type="molecule type" value="Genomic_DNA"/>
</dbReference>
<reference evidence="1" key="1">
    <citation type="submission" date="2021-03" db="EMBL/GenBank/DDBJ databases">
        <title>Pengzhenrongella sicca gen. nov., sp. nov., a new member of suborder Micrococcineae isolated from High-Arctic tundra soil.</title>
        <authorList>
            <person name="Peng F."/>
        </authorList>
    </citation>
    <scope>NUCLEOTIDE SEQUENCE</scope>
    <source>
        <strain evidence="1">LRZ-2</strain>
    </source>
</reference>
<proteinExistence type="predicted"/>
<evidence type="ECO:0000313" key="1">
    <source>
        <dbReference type="EMBL" id="QTE30460.1"/>
    </source>
</evidence>
<dbReference type="RefSeq" id="WP_227424798.1">
    <property type="nucleotide sequence ID" value="NZ_CP071868.1"/>
</dbReference>
<keyword evidence="2" id="KW-1185">Reference proteome</keyword>
<dbReference type="KEGG" id="psic:J4E96_05610"/>
<protein>
    <submittedName>
        <fullName evidence="1">Uncharacterized protein</fullName>
    </submittedName>
</protein>
<gene>
    <name evidence="1" type="ORF">J4E96_05610</name>
</gene>
<accession>A0A8A4ZEQ8</accession>